<dbReference type="PANTHER" id="PTHR34473">
    <property type="entry name" value="UPF0699 TRANSMEMBRANE PROTEIN YDBS"/>
    <property type="match status" value="1"/>
</dbReference>
<feature type="domain" description="YdbS-like PH" evidence="2">
    <location>
        <begin position="442"/>
        <end position="505"/>
    </location>
</feature>
<keyword evidence="1" id="KW-0472">Membrane</keyword>
<feature type="transmembrane region" description="Helical" evidence="1">
    <location>
        <begin position="45"/>
        <end position="65"/>
    </location>
</feature>
<proteinExistence type="predicted"/>
<dbReference type="Proteomes" id="UP001233112">
    <property type="component" value="Chromosome"/>
</dbReference>
<feature type="domain" description="YdbS-like PH" evidence="2">
    <location>
        <begin position="67"/>
        <end position="144"/>
    </location>
</feature>
<feature type="transmembrane region" description="Helical" evidence="1">
    <location>
        <begin position="197"/>
        <end position="215"/>
    </location>
</feature>
<dbReference type="RefSeq" id="WP_274785318.1">
    <property type="nucleotide sequence ID" value="NZ_CP132482.1"/>
</dbReference>
<dbReference type="InterPro" id="IPR014529">
    <property type="entry name" value="UCP026631"/>
</dbReference>
<feature type="transmembrane region" description="Helical" evidence="1">
    <location>
        <begin position="12"/>
        <end position="33"/>
    </location>
</feature>
<organism evidence="3 4">
    <name type="scientific">Lacticaseibacillus parahuelsenbergensis</name>
    <dbReference type="NCBI Taxonomy" id="3068305"/>
    <lineage>
        <taxon>Bacteria</taxon>
        <taxon>Bacillati</taxon>
        <taxon>Bacillota</taxon>
        <taxon>Bacilli</taxon>
        <taxon>Lactobacillales</taxon>
        <taxon>Lactobacillaceae</taxon>
        <taxon>Lacticaseibacillus</taxon>
    </lineage>
</organism>
<gene>
    <name evidence="3" type="ORF">LACPH_002783</name>
</gene>
<reference evidence="3 4" key="1">
    <citation type="submission" date="2023-08" db="EMBL/GenBank/DDBJ databases">
        <authorList>
            <person name="Buchebner-Jance M."/>
        </authorList>
    </citation>
    <scope>NUCLEOTIDE SEQUENCE [LARGE SCALE GENOMIC DNA]</scope>
    <source>
        <strain evidence="3 4">NCIMB 15471</strain>
    </source>
</reference>
<evidence type="ECO:0000259" key="2">
    <source>
        <dbReference type="Pfam" id="PF03703"/>
    </source>
</evidence>
<dbReference type="Pfam" id="PF03703">
    <property type="entry name" value="bPH_2"/>
    <property type="match status" value="3"/>
</dbReference>
<sequence>MNEQPHRLAPISLVILWVKNVMAFWPLFVGGFFSMFRSSTRVGDLLLALSLILGVVVLTLFWSILRYLRFTYLVAPDGLTIQSGVFIRKTNHIPYDRIQTVQRQQWFFLKPLGLEQVSIETAGKETRKAEGQLAAVPTAVADTINRYRQGIGPESATSTTTETTDADADAATRTRVVSTEPVPDAAYKINSHDLNQYALTSLGFIPIITGILWVLDKAQEYLPDSWYQQAEHAITGLAIYLLIGLSIIVLVLGFAVSYLNILQKYYRFTLDRTGNELRTSRGFFQTNTVSARLSRVQAVRFKQSILRQWFHLTTVQALLASGAADDEQNNDLVLMPVIRQRSAMTDMRKFISWLPTAIPELQPIPVRNRWYYVRNMVLGNLAFIVAPIILASVLWLRVSWWVWLLPIGGLWLLIMALQGQYAATNAAIAIAPPDQLVIQVGEVWTRQRYYVRKKDIQAMSLAQSIWMKPRGVAHLNIHVRKGNSDQTITSRYMKADLAKQILSWYQPLP</sequence>
<dbReference type="PANTHER" id="PTHR34473:SF2">
    <property type="entry name" value="UPF0699 TRANSMEMBRANE PROTEIN YDBT"/>
    <property type="match status" value="1"/>
</dbReference>
<feature type="transmembrane region" description="Helical" evidence="1">
    <location>
        <begin position="400"/>
        <end position="417"/>
    </location>
</feature>
<keyword evidence="1" id="KW-0812">Transmembrane</keyword>
<evidence type="ECO:0000313" key="3">
    <source>
        <dbReference type="EMBL" id="WLV77999.1"/>
    </source>
</evidence>
<evidence type="ECO:0000313" key="4">
    <source>
        <dbReference type="Proteomes" id="UP001233112"/>
    </source>
</evidence>
<accession>A0ABY9L2T2</accession>
<protein>
    <submittedName>
        <fullName evidence="3">PH domain-containing protein</fullName>
    </submittedName>
</protein>
<keyword evidence="1" id="KW-1133">Transmembrane helix</keyword>
<dbReference type="EMBL" id="CP132482">
    <property type="protein sequence ID" value="WLV77999.1"/>
    <property type="molecule type" value="Genomic_DNA"/>
</dbReference>
<dbReference type="PIRSF" id="PIRSF026631">
    <property type="entry name" value="UCP026631"/>
    <property type="match status" value="1"/>
</dbReference>
<name>A0ABY9L2T2_9LACO</name>
<evidence type="ECO:0000256" key="1">
    <source>
        <dbReference type="SAM" id="Phobius"/>
    </source>
</evidence>
<feature type="transmembrane region" description="Helical" evidence="1">
    <location>
        <begin position="377"/>
        <end position="394"/>
    </location>
</feature>
<keyword evidence="4" id="KW-1185">Reference proteome</keyword>
<feature type="transmembrane region" description="Helical" evidence="1">
    <location>
        <begin position="235"/>
        <end position="262"/>
    </location>
</feature>
<dbReference type="InterPro" id="IPR005182">
    <property type="entry name" value="YdbS-like_PH"/>
</dbReference>
<feature type="domain" description="YdbS-like PH" evidence="2">
    <location>
        <begin position="265"/>
        <end position="324"/>
    </location>
</feature>